<feature type="compositionally biased region" description="Basic and acidic residues" evidence="1">
    <location>
        <begin position="1"/>
        <end position="10"/>
    </location>
</feature>
<sequence>MGEEEMKSDNPEEYFNLGEEEQEMDEKDEGEEEMEEEEEKEEQWEEEEPESNNLETAGHLYPTPPPDDGSKMAPPDSGKGMKPKSTAPNIKESRISLALMAIGKLTSRSGSSVPAIMKYLKSNGHEWKDAKNAARVMYRALKLAVISGDVVMVKRSFKLTEKYKNFSKSVGKMEAKKQKEKAEKKLVKSKENKAKKEKAINPSERKTKQAGKKKKADGETKTAPPKKKAAAGEKALQTSEPAATGSGKRQAKSSVKEAAESSE</sequence>
<dbReference type="RefSeq" id="XP_016978224.2">
    <property type="nucleotide sequence ID" value="XM_017122735.2"/>
</dbReference>
<name>A0A6P4ENM5_DRORH</name>
<gene>
    <name evidence="3" type="primary">LOC108043917</name>
</gene>
<dbReference type="RefSeq" id="XP_016978224.1">
    <property type="nucleotide sequence ID" value="XM_017122735.1"/>
</dbReference>
<feature type="region of interest" description="Disordered" evidence="1">
    <location>
        <begin position="1"/>
        <end position="92"/>
    </location>
</feature>
<reference evidence="3" key="1">
    <citation type="submission" date="2025-08" db="UniProtKB">
        <authorList>
            <consortium name="RefSeq"/>
        </authorList>
    </citation>
    <scope>IDENTIFICATION</scope>
</reference>
<dbReference type="PROSITE" id="PS51504">
    <property type="entry name" value="H15"/>
    <property type="match status" value="1"/>
</dbReference>
<feature type="domain" description="H15" evidence="2">
    <location>
        <begin position="90"/>
        <end position="161"/>
    </location>
</feature>
<dbReference type="SMART" id="SM00526">
    <property type="entry name" value="H15"/>
    <property type="match status" value="1"/>
</dbReference>
<feature type="compositionally biased region" description="Basic and acidic residues" evidence="1">
    <location>
        <begin position="171"/>
        <end position="207"/>
    </location>
</feature>
<dbReference type="GO" id="GO:0006334">
    <property type="term" value="P:nucleosome assembly"/>
    <property type="evidence" value="ECO:0007669"/>
    <property type="project" value="InterPro"/>
</dbReference>
<dbReference type="SUPFAM" id="SSF46785">
    <property type="entry name" value="Winged helix' DNA-binding domain"/>
    <property type="match status" value="1"/>
</dbReference>
<protein>
    <submittedName>
        <fullName evidence="3">Histone H1-like</fullName>
    </submittedName>
</protein>
<feature type="region of interest" description="Disordered" evidence="1">
    <location>
        <begin position="169"/>
        <end position="263"/>
    </location>
</feature>
<dbReference type="InterPro" id="IPR036388">
    <property type="entry name" value="WH-like_DNA-bd_sf"/>
</dbReference>
<dbReference type="Pfam" id="PF00538">
    <property type="entry name" value="Linker_histone"/>
    <property type="match status" value="1"/>
</dbReference>
<dbReference type="InterPro" id="IPR005818">
    <property type="entry name" value="Histone_H1/H5_H15"/>
</dbReference>
<evidence type="ECO:0000256" key="1">
    <source>
        <dbReference type="SAM" id="MobiDB-lite"/>
    </source>
</evidence>
<proteinExistence type="predicted"/>
<dbReference type="OrthoDB" id="10070354at2759"/>
<dbReference type="GO" id="GO:0003677">
    <property type="term" value="F:DNA binding"/>
    <property type="evidence" value="ECO:0007669"/>
    <property type="project" value="InterPro"/>
</dbReference>
<feature type="compositionally biased region" description="Basic and acidic residues" evidence="1">
    <location>
        <begin position="254"/>
        <end position="263"/>
    </location>
</feature>
<dbReference type="GeneID" id="108043917"/>
<dbReference type="InterPro" id="IPR036390">
    <property type="entry name" value="WH_DNA-bd_sf"/>
</dbReference>
<dbReference type="AlphaFoldDB" id="A0A6P4ENM5"/>
<accession>A0A6P4ENM5</accession>
<evidence type="ECO:0000259" key="2">
    <source>
        <dbReference type="PROSITE" id="PS51504"/>
    </source>
</evidence>
<feature type="non-terminal residue" evidence="3">
    <location>
        <position position="263"/>
    </location>
</feature>
<evidence type="ECO:0000313" key="3">
    <source>
        <dbReference type="RefSeq" id="XP_016978224.1"/>
    </source>
</evidence>
<feature type="compositionally biased region" description="Acidic residues" evidence="1">
    <location>
        <begin position="18"/>
        <end position="50"/>
    </location>
</feature>
<dbReference type="Gene3D" id="1.10.10.10">
    <property type="entry name" value="Winged helix-like DNA-binding domain superfamily/Winged helix DNA-binding domain"/>
    <property type="match status" value="1"/>
</dbReference>
<organism evidence="3">
    <name type="scientific">Drosophila rhopaloa</name>
    <name type="common">Fruit fly</name>
    <dbReference type="NCBI Taxonomy" id="1041015"/>
    <lineage>
        <taxon>Eukaryota</taxon>
        <taxon>Metazoa</taxon>
        <taxon>Ecdysozoa</taxon>
        <taxon>Arthropoda</taxon>
        <taxon>Hexapoda</taxon>
        <taxon>Insecta</taxon>
        <taxon>Pterygota</taxon>
        <taxon>Neoptera</taxon>
        <taxon>Endopterygota</taxon>
        <taxon>Diptera</taxon>
        <taxon>Brachycera</taxon>
        <taxon>Muscomorpha</taxon>
        <taxon>Ephydroidea</taxon>
        <taxon>Drosophilidae</taxon>
        <taxon>Drosophila</taxon>
        <taxon>Sophophora</taxon>
    </lineage>
</organism>
<dbReference type="GO" id="GO:0000786">
    <property type="term" value="C:nucleosome"/>
    <property type="evidence" value="ECO:0007669"/>
    <property type="project" value="InterPro"/>
</dbReference>